<organism evidence="1 2">
    <name type="scientific">Ruegeria aquimaris</name>
    <dbReference type="NCBI Taxonomy" id="2984333"/>
    <lineage>
        <taxon>Bacteria</taxon>
        <taxon>Pseudomonadati</taxon>
        <taxon>Pseudomonadota</taxon>
        <taxon>Alphaproteobacteria</taxon>
        <taxon>Rhodobacterales</taxon>
        <taxon>Roseobacteraceae</taxon>
        <taxon>Ruegeria</taxon>
    </lineage>
</organism>
<gene>
    <name evidence="1" type="ORF">OE747_13785</name>
</gene>
<comment type="caution">
    <text evidence="1">The sequence shown here is derived from an EMBL/GenBank/DDBJ whole genome shotgun (WGS) entry which is preliminary data.</text>
</comment>
<evidence type="ECO:0000313" key="2">
    <source>
        <dbReference type="Proteomes" id="UP001320899"/>
    </source>
</evidence>
<protein>
    <submittedName>
        <fullName evidence="1">Uncharacterized protein</fullName>
    </submittedName>
</protein>
<name>A0ABT3AL80_9RHOB</name>
<evidence type="ECO:0000313" key="1">
    <source>
        <dbReference type="EMBL" id="MCV2889416.1"/>
    </source>
</evidence>
<dbReference type="Proteomes" id="UP001320899">
    <property type="component" value="Unassembled WGS sequence"/>
</dbReference>
<keyword evidence="2" id="KW-1185">Reference proteome</keyword>
<reference evidence="1 2" key="1">
    <citation type="submission" date="2022-10" db="EMBL/GenBank/DDBJ databases">
        <title>Ruegeria sp. nov., isolated from ocean surface sediments.</title>
        <authorList>
            <person name="He W."/>
            <person name="Xue H.-P."/>
            <person name="Zhang D.-F."/>
        </authorList>
    </citation>
    <scope>NUCLEOTIDE SEQUENCE [LARGE SCALE GENOMIC DNA]</scope>
    <source>
        <strain evidence="1 2">XHP0148</strain>
    </source>
</reference>
<dbReference type="EMBL" id="JAOWLB010000009">
    <property type="protein sequence ID" value="MCV2889416.1"/>
    <property type="molecule type" value="Genomic_DNA"/>
</dbReference>
<sequence length="245" mass="26737">MPKIGEAAGPSRDRAIVKEILKGNFPSFIKDLVPLTLTGIGSTGKKISVTLCVTPEYLAVGNDRDFIRVPLGLPAAAHLAMEMGYVLPTTKIVDAIYQQAAARVSPSPMNPTSQMTTTSYFVDHNRTIEKQLSEVRGSMHVLSAGHKKDLVLSNRLKSKPGSVAIYGWHRKNGKPIQPLSTVHGAEYADYSHGVRLISKMAYVDGRPVLLSEIMRDRELSQLISNEGPIEDIVALMQSYARIAAN</sequence>
<proteinExistence type="predicted"/>
<accession>A0ABT3AL80</accession>
<dbReference type="RefSeq" id="WP_263829161.1">
    <property type="nucleotide sequence ID" value="NZ_JAOWLB010000009.1"/>
</dbReference>